<dbReference type="Gene3D" id="3.40.1190.20">
    <property type="match status" value="1"/>
</dbReference>
<name>A0A5B9W0P1_9BACT</name>
<dbReference type="InterPro" id="IPR029056">
    <property type="entry name" value="Ribokinase-like"/>
</dbReference>
<dbReference type="Proteomes" id="UP000324233">
    <property type="component" value="Chromosome"/>
</dbReference>
<evidence type="ECO:0000313" key="5">
    <source>
        <dbReference type="Proteomes" id="UP000324233"/>
    </source>
</evidence>
<dbReference type="PROSITE" id="PS00583">
    <property type="entry name" value="PFKB_KINASES_1"/>
    <property type="match status" value="1"/>
</dbReference>
<dbReference type="PANTHER" id="PTHR46566">
    <property type="entry name" value="1-PHOSPHOFRUCTOKINASE-RELATED"/>
    <property type="match status" value="1"/>
</dbReference>
<keyword evidence="5" id="KW-1185">Reference proteome</keyword>
<dbReference type="InterPro" id="IPR011611">
    <property type="entry name" value="PfkB_dom"/>
</dbReference>
<sequence>MVAECVSLPYASGMRGPSHAPTAGRVEASCVSTCEGRRFRPPKLLAVGRVGFAADPDIRHIPYRVVDLVMIVCVTLNSCLDKTLEVPAWRPGDLVRGKTLREVVGGKGNNVARALKRLGRPARPATFLGGSVGRHCAELLRRDDGFDPIAVPTQSETREILTVLTEGTTEQTAFFDPDPVITPKEAEQFADEIERALAGRGVAALTLSGSSPSPATHGLFSDLISLARAKRIPVFLDTYGPALDAIWGFWPMALQLNRKEAAGRLRKAEASDSDVLGILGDWSRHGVTCGIVTDGPRPVLAQIRDHRYRAIPPTIKAINPIGSGDSLLAGLADGWLNQLEPEPMLRRAIACAVSNALVWDAGAIEPEQVDRLADEVVVEPID</sequence>
<protein>
    <submittedName>
        <fullName evidence="4">Tagatose-6-phosphate kinase</fullName>
        <ecNumber evidence="4">2.7.1.144</ecNumber>
    </submittedName>
</protein>
<dbReference type="Pfam" id="PF00294">
    <property type="entry name" value="PfkB"/>
    <property type="match status" value="1"/>
</dbReference>
<proteinExistence type="predicted"/>
<evidence type="ECO:0000313" key="4">
    <source>
        <dbReference type="EMBL" id="QEH33525.1"/>
    </source>
</evidence>
<evidence type="ECO:0000256" key="2">
    <source>
        <dbReference type="ARBA" id="ARBA00022777"/>
    </source>
</evidence>
<organism evidence="4 5">
    <name type="scientific">Aquisphaera giovannonii</name>
    <dbReference type="NCBI Taxonomy" id="406548"/>
    <lineage>
        <taxon>Bacteria</taxon>
        <taxon>Pseudomonadati</taxon>
        <taxon>Planctomycetota</taxon>
        <taxon>Planctomycetia</taxon>
        <taxon>Isosphaerales</taxon>
        <taxon>Isosphaeraceae</taxon>
        <taxon>Aquisphaera</taxon>
    </lineage>
</organism>
<dbReference type="KEGG" id="agv:OJF2_20270"/>
<dbReference type="PROSITE" id="PS00584">
    <property type="entry name" value="PFKB_KINASES_2"/>
    <property type="match status" value="1"/>
</dbReference>
<dbReference type="SUPFAM" id="SSF53613">
    <property type="entry name" value="Ribokinase-like"/>
    <property type="match status" value="1"/>
</dbReference>
<dbReference type="PANTHER" id="PTHR46566:SF2">
    <property type="entry name" value="ATP-DEPENDENT 6-PHOSPHOFRUCTOKINASE ISOZYME 2"/>
    <property type="match status" value="1"/>
</dbReference>
<dbReference type="EMBL" id="CP042997">
    <property type="protein sequence ID" value="QEH33525.1"/>
    <property type="molecule type" value="Genomic_DNA"/>
</dbReference>
<evidence type="ECO:0000256" key="1">
    <source>
        <dbReference type="ARBA" id="ARBA00022679"/>
    </source>
</evidence>
<dbReference type="AlphaFoldDB" id="A0A5B9W0P1"/>
<keyword evidence="2 4" id="KW-0418">Kinase</keyword>
<accession>A0A5B9W0P1</accession>
<feature type="domain" description="Carbohydrate kinase PfkB" evidence="3">
    <location>
        <begin position="86"/>
        <end position="353"/>
    </location>
</feature>
<gene>
    <name evidence="4" type="primary">lacC</name>
    <name evidence="4" type="ORF">OJF2_20270</name>
</gene>
<evidence type="ECO:0000259" key="3">
    <source>
        <dbReference type="Pfam" id="PF00294"/>
    </source>
</evidence>
<dbReference type="GO" id="GO:0009024">
    <property type="term" value="F:tagatose-6-phosphate kinase activity"/>
    <property type="evidence" value="ECO:0007669"/>
    <property type="project" value="UniProtKB-EC"/>
</dbReference>
<dbReference type="InterPro" id="IPR002173">
    <property type="entry name" value="Carboh/pur_kinase_PfkB_CS"/>
</dbReference>
<reference evidence="4 5" key="1">
    <citation type="submission" date="2019-08" db="EMBL/GenBank/DDBJ databases">
        <title>Deep-cultivation of Planctomycetes and their phenomic and genomic characterization uncovers novel biology.</title>
        <authorList>
            <person name="Wiegand S."/>
            <person name="Jogler M."/>
            <person name="Boedeker C."/>
            <person name="Pinto D."/>
            <person name="Vollmers J."/>
            <person name="Rivas-Marin E."/>
            <person name="Kohn T."/>
            <person name="Peeters S.H."/>
            <person name="Heuer A."/>
            <person name="Rast P."/>
            <person name="Oberbeckmann S."/>
            <person name="Bunk B."/>
            <person name="Jeske O."/>
            <person name="Meyerdierks A."/>
            <person name="Storesund J.E."/>
            <person name="Kallscheuer N."/>
            <person name="Luecker S."/>
            <person name="Lage O.M."/>
            <person name="Pohl T."/>
            <person name="Merkel B.J."/>
            <person name="Hornburger P."/>
            <person name="Mueller R.-W."/>
            <person name="Bruemmer F."/>
            <person name="Labrenz M."/>
            <person name="Spormann A.M."/>
            <person name="Op den Camp H."/>
            <person name="Overmann J."/>
            <person name="Amann R."/>
            <person name="Jetten M.S.M."/>
            <person name="Mascher T."/>
            <person name="Medema M.H."/>
            <person name="Devos D.P."/>
            <person name="Kaster A.-K."/>
            <person name="Ovreas L."/>
            <person name="Rohde M."/>
            <person name="Galperin M.Y."/>
            <person name="Jogler C."/>
        </authorList>
    </citation>
    <scope>NUCLEOTIDE SEQUENCE [LARGE SCALE GENOMIC DNA]</scope>
    <source>
        <strain evidence="4 5">OJF2</strain>
    </source>
</reference>
<keyword evidence="1 4" id="KW-0808">Transferase</keyword>
<dbReference type="EC" id="2.7.1.144" evidence="4"/>